<dbReference type="GO" id="GO:0005840">
    <property type="term" value="C:ribosome"/>
    <property type="evidence" value="ECO:0007669"/>
    <property type="project" value="UniProtKB-KW"/>
</dbReference>
<keyword evidence="6" id="KW-1185">Reference proteome</keyword>
<reference evidence="5" key="2">
    <citation type="submission" date="2023-05" db="EMBL/GenBank/DDBJ databases">
        <authorList>
            <person name="Schelkunov M.I."/>
        </authorList>
    </citation>
    <scope>NUCLEOTIDE SEQUENCE</scope>
    <source>
        <strain evidence="5">Hsosn_3</strain>
        <tissue evidence="5">Leaf</tissue>
    </source>
</reference>
<dbReference type="EMBL" id="JAUIZM010000001">
    <property type="protein sequence ID" value="KAK1401840.1"/>
    <property type="molecule type" value="Genomic_DNA"/>
</dbReference>
<dbReference type="GO" id="GO:0003735">
    <property type="term" value="F:structural constituent of ribosome"/>
    <property type="evidence" value="ECO:0007669"/>
    <property type="project" value="InterPro"/>
</dbReference>
<feature type="transmembrane region" description="Helical" evidence="4">
    <location>
        <begin position="14"/>
        <end position="37"/>
    </location>
</feature>
<protein>
    <recommendedName>
        <fullName evidence="7">40S ribosomal protein S3a</fullName>
    </recommendedName>
</protein>
<name>A0AAD8JC52_9APIA</name>
<evidence type="ECO:0008006" key="7">
    <source>
        <dbReference type="Google" id="ProtNLM"/>
    </source>
</evidence>
<keyword evidence="4" id="KW-0472">Membrane</keyword>
<gene>
    <name evidence="5" type="ORF">POM88_001445</name>
</gene>
<dbReference type="GO" id="GO:1990904">
    <property type="term" value="C:ribonucleoprotein complex"/>
    <property type="evidence" value="ECO:0007669"/>
    <property type="project" value="UniProtKB-KW"/>
</dbReference>
<organism evidence="5 6">
    <name type="scientific">Heracleum sosnowskyi</name>
    <dbReference type="NCBI Taxonomy" id="360622"/>
    <lineage>
        <taxon>Eukaryota</taxon>
        <taxon>Viridiplantae</taxon>
        <taxon>Streptophyta</taxon>
        <taxon>Embryophyta</taxon>
        <taxon>Tracheophyta</taxon>
        <taxon>Spermatophyta</taxon>
        <taxon>Magnoliopsida</taxon>
        <taxon>eudicotyledons</taxon>
        <taxon>Gunneridae</taxon>
        <taxon>Pentapetalae</taxon>
        <taxon>asterids</taxon>
        <taxon>campanulids</taxon>
        <taxon>Apiales</taxon>
        <taxon>Apiaceae</taxon>
        <taxon>Apioideae</taxon>
        <taxon>apioid superclade</taxon>
        <taxon>Tordylieae</taxon>
        <taxon>Tordyliinae</taxon>
        <taxon>Heracleum</taxon>
    </lineage>
</organism>
<dbReference type="AlphaFoldDB" id="A0AAD8JC52"/>
<dbReference type="Proteomes" id="UP001237642">
    <property type="component" value="Unassembled WGS sequence"/>
</dbReference>
<comment type="caution">
    <text evidence="5">The sequence shown here is derived from an EMBL/GenBank/DDBJ whole genome shotgun (WGS) entry which is preliminary data.</text>
</comment>
<sequence>MNETPISTYILTKAGHWVVVTFITLTPITFPLILTSAPPELPCSHMKDEDQAYKKIDLRGEDVQGKNVLTNFWGMDFTTDKLRSLVRKWQTLIESHVDVETTDSYTLGMFCIGFTKKLANHPGRL</sequence>
<dbReference type="GO" id="GO:0006412">
    <property type="term" value="P:translation"/>
    <property type="evidence" value="ECO:0007669"/>
    <property type="project" value="InterPro"/>
</dbReference>
<evidence type="ECO:0000256" key="1">
    <source>
        <dbReference type="ARBA" id="ARBA00022490"/>
    </source>
</evidence>
<evidence type="ECO:0000256" key="3">
    <source>
        <dbReference type="ARBA" id="ARBA00023274"/>
    </source>
</evidence>
<keyword evidence="4" id="KW-0812">Transmembrane</keyword>
<evidence type="ECO:0000313" key="6">
    <source>
        <dbReference type="Proteomes" id="UP001237642"/>
    </source>
</evidence>
<keyword evidence="1" id="KW-0963">Cytoplasm</keyword>
<dbReference type="SMART" id="SM01397">
    <property type="entry name" value="Ribosomal_S3Ae"/>
    <property type="match status" value="1"/>
</dbReference>
<accession>A0AAD8JC52</accession>
<evidence type="ECO:0000256" key="4">
    <source>
        <dbReference type="SAM" id="Phobius"/>
    </source>
</evidence>
<keyword evidence="2" id="KW-0689">Ribosomal protein</keyword>
<reference evidence="5" key="1">
    <citation type="submission" date="2023-02" db="EMBL/GenBank/DDBJ databases">
        <title>Genome of toxic invasive species Heracleum sosnowskyi carries increased number of genes despite the absence of recent whole-genome duplications.</title>
        <authorList>
            <person name="Schelkunov M."/>
            <person name="Shtratnikova V."/>
            <person name="Makarenko M."/>
            <person name="Klepikova A."/>
            <person name="Omelchenko D."/>
            <person name="Novikova G."/>
            <person name="Obukhova E."/>
            <person name="Bogdanov V."/>
            <person name="Penin A."/>
            <person name="Logacheva M."/>
        </authorList>
    </citation>
    <scope>NUCLEOTIDE SEQUENCE</scope>
    <source>
        <strain evidence="5">Hsosn_3</strain>
        <tissue evidence="5">Leaf</tissue>
    </source>
</reference>
<dbReference type="Pfam" id="PF01015">
    <property type="entry name" value="Ribosomal_S3Ae"/>
    <property type="match status" value="1"/>
</dbReference>
<dbReference type="InterPro" id="IPR001593">
    <property type="entry name" value="Ribosomal_eS1"/>
</dbReference>
<keyword evidence="4" id="KW-1133">Transmembrane helix</keyword>
<evidence type="ECO:0000313" key="5">
    <source>
        <dbReference type="EMBL" id="KAK1401840.1"/>
    </source>
</evidence>
<proteinExistence type="predicted"/>
<dbReference type="PANTHER" id="PTHR11830">
    <property type="entry name" value="40S RIBOSOMAL PROTEIN S3A"/>
    <property type="match status" value="1"/>
</dbReference>
<evidence type="ECO:0000256" key="2">
    <source>
        <dbReference type="ARBA" id="ARBA00022980"/>
    </source>
</evidence>
<keyword evidence="3" id="KW-0687">Ribonucleoprotein</keyword>